<proteinExistence type="inferred from homology"/>
<dbReference type="GO" id="GO:0051287">
    <property type="term" value="F:NAD binding"/>
    <property type="evidence" value="ECO:0007669"/>
    <property type="project" value="InterPro"/>
</dbReference>
<dbReference type="Pfam" id="PF02826">
    <property type="entry name" value="2-Hacid_dh_C"/>
    <property type="match status" value="1"/>
</dbReference>
<feature type="domain" description="D-isomer specific 2-hydroxyacid dehydrogenase catalytic" evidence="3">
    <location>
        <begin position="9"/>
        <end position="327"/>
    </location>
</feature>
<organism evidence="5 6">
    <name type="scientific">Coemansia asiatica</name>
    <dbReference type="NCBI Taxonomy" id="1052880"/>
    <lineage>
        <taxon>Eukaryota</taxon>
        <taxon>Fungi</taxon>
        <taxon>Fungi incertae sedis</taxon>
        <taxon>Zoopagomycota</taxon>
        <taxon>Kickxellomycotina</taxon>
        <taxon>Kickxellomycetes</taxon>
        <taxon>Kickxellales</taxon>
        <taxon>Kickxellaceae</taxon>
        <taxon>Coemansia</taxon>
    </lineage>
</organism>
<dbReference type="PANTHER" id="PTHR10996:SF277">
    <property type="entry name" value="GLYOXYLATE REDUCTASE_HYDROXYPYRUVATE REDUCTASE"/>
    <property type="match status" value="1"/>
</dbReference>
<dbReference type="SUPFAM" id="SSF51735">
    <property type="entry name" value="NAD(P)-binding Rossmann-fold domains"/>
    <property type="match status" value="1"/>
</dbReference>
<accession>A0A9W8CJY4</accession>
<feature type="domain" description="D-isomer specific 2-hydroxyacid dehydrogenase NAD-binding" evidence="4">
    <location>
        <begin position="119"/>
        <end position="296"/>
    </location>
</feature>
<dbReference type="Pfam" id="PF00389">
    <property type="entry name" value="2-Hacid_dh"/>
    <property type="match status" value="1"/>
</dbReference>
<dbReference type="InterPro" id="IPR050223">
    <property type="entry name" value="D-isomer_2-hydroxyacid_DH"/>
</dbReference>
<comment type="caution">
    <text evidence="5">The sequence shown here is derived from an EMBL/GenBank/DDBJ whole genome shotgun (WGS) entry which is preliminary data.</text>
</comment>
<reference evidence="5" key="1">
    <citation type="submission" date="2022-07" db="EMBL/GenBank/DDBJ databases">
        <title>Phylogenomic reconstructions and comparative analyses of Kickxellomycotina fungi.</title>
        <authorList>
            <person name="Reynolds N.K."/>
            <person name="Stajich J.E."/>
            <person name="Barry K."/>
            <person name="Grigoriev I.V."/>
            <person name="Crous P."/>
            <person name="Smith M.E."/>
        </authorList>
    </citation>
    <scope>NUCLEOTIDE SEQUENCE</scope>
    <source>
        <strain evidence="5">NBRC 105413</strain>
    </source>
</reference>
<dbReference type="FunFam" id="3.40.50.720:FF:000026">
    <property type="entry name" value="Glyoxylate/hydroxypyruvate reductase B"/>
    <property type="match status" value="1"/>
</dbReference>
<keyword evidence="6" id="KW-1185">Reference proteome</keyword>
<name>A0A9W8CJY4_9FUNG</name>
<evidence type="ECO:0000256" key="2">
    <source>
        <dbReference type="RuleBase" id="RU003719"/>
    </source>
</evidence>
<comment type="similarity">
    <text evidence="2">Belongs to the D-isomer specific 2-hydroxyacid dehydrogenase family.</text>
</comment>
<dbReference type="CDD" id="cd05301">
    <property type="entry name" value="GDH"/>
    <property type="match status" value="1"/>
</dbReference>
<dbReference type="SUPFAM" id="SSF52283">
    <property type="entry name" value="Formate/glycerate dehydrogenase catalytic domain-like"/>
    <property type="match status" value="1"/>
</dbReference>
<dbReference type="InterPro" id="IPR006140">
    <property type="entry name" value="D-isomer_DH_NAD-bd"/>
</dbReference>
<dbReference type="Gene3D" id="3.40.50.720">
    <property type="entry name" value="NAD(P)-binding Rossmann-like Domain"/>
    <property type="match status" value="2"/>
</dbReference>
<gene>
    <name evidence="5" type="ORF">LPJ64_003504</name>
</gene>
<evidence type="ECO:0008006" key="7">
    <source>
        <dbReference type="Google" id="ProtNLM"/>
    </source>
</evidence>
<dbReference type="InterPro" id="IPR036291">
    <property type="entry name" value="NAD(P)-bd_dom_sf"/>
</dbReference>
<dbReference type="GO" id="GO:0005829">
    <property type="term" value="C:cytosol"/>
    <property type="evidence" value="ECO:0007669"/>
    <property type="project" value="TreeGrafter"/>
</dbReference>
<dbReference type="InterPro" id="IPR029753">
    <property type="entry name" value="D-isomer_DH_CS"/>
</dbReference>
<evidence type="ECO:0000313" key="5">
    <source>
        <dbReference type="EMBL" id="KAJ1644845.1"/>
    </source>
</evidence>
<dbReference type="EMBL" id="JANBOH010000138">
    <property type="protein sequence ID" value="KAJ1644845.1"/>
    <property type="molecule type" value="Genomic_DNA"/>
</dbReference>
<evidence type="ECO:0000259" key="3">
    <source>
        <dbReference type="Pfam" id="PF00389"/>
    </source>
</evidence>
<dbReference type="GO" id="GO:0016618">
    <property type="term" value="F:hydroxypyruvate reductase [NAD(P)H] activity"/>
    <property type="evidence" value="ECO:0007669"/>
    <property type="project" value="TreeGrafter"/>
</dbReference>
<evidence type="ECO:0000313" key="6">
    <source>
        <dbReference type="Proteomes" id="UP001145021"/>
    </source>
</evidence>
<dbReference type="GO" id="GO:0030267">
    <property type="term" value="F:glyoxylate reductase (NADPH) activity"/>
    <property type="evidence" value="ECO:0007669"/>
    <property type="project" value="TreeGrafter"/>
</dbReference>
<dbReference type="AlphaFoldDB" id="A0A9W8CJY4"/>
<keyword evidence="1 2" id="KW-0560">Oxidoreductase</keyword>
<sequence length="329" mass="35328">MSSFSKPTIFVTRRLPSEAQQRLESLGDRAIVKQHNSIENISRQDLLDSIKGIDGLICLLSEKIDQELLRTAGPQLKVISTISVGYDHIDTAAVKAHGIKLGYTPDVLTDATADTTVLLALMASRRAKESLEIVKSGKGSGFSLSTGLGTQFSGKTLGIVGFGRIGCATTARLVPFGFTRVLYTASRAHEKRARPFNAEHASFETLLSQSDLICICCPLNKQTQGMFDARAFAMMKPTGILVNTARGAVVNQEDLLEALDRGLLAHAALDVTVPEPLPCDHPLVLHAKCTVLPHIGSATEETRNAMGNLAIDNALAGVFDQPLKAEVQL</sequence>
<dbReference type="InterPro" id="IPR006139">
    <property type="entry name" value="D-isomer_2_OHA_DH_cat_dom"/>
</dbReference>
<dbReference type="PANTHER" id="PTHR10996">
    <property type="entry name" value="2-HYDROXYACID DEHYDROGENASE-RELATED"/>
    <property type="match status" value="1"/>
</dbReference>
<evidence type="ECO:0000259" key="4">
    <source>
        <dbReference type="Pfam" id="PF02826"/>
    </source>
</evidence>
<dbReference type="PROSITE" id="PS00671">
    <property type="entry name" value="D_2_HYDROXYACID_DH_3"/>
    <property type="match status" value="1"/>
</dbReference>
<evidence type="ECO:0000256" key="1">
    <source>
        <dbReference type="ARBA" id="ARBA00023002"/>
    </source>
</evidence>
<protein>
    <recommendedName>
        <fullName evidence="7">Glyoxylate reductase/hydroxypyruvate reductase</fullName>
    </recommendedName>
</protein>
<dbReference type="Proteomes" id="UP001145021">
    <property type="component" value="Unassembled WGS sequence"/>
</dbReference>